<dbReference type="AlphaFoldDB" id="Q0HT15"/>
<dbReference type="KEGG" id="shm:Shewmr7_2755"/>
<feature type="transmembrane region" description="Helical" evidence="1">
    <location>
        <begin position="60"/>
        <end position="87"/>
    </location>
</feature>
<proteinExistence type="predicted"/>
<dbReference type="HOGENOM" id="CLU_107941_1_0_6"/>
<evidence type="ECO:0008006" key="3">
    <source>
        <dbReference type="Google" id="ProtNLM"/>
    </source>
</evidence>
<keyword evidence="1" id="KW-0472">Membrane</keyword>
<feature type="transmembrane region" description="Helical" evidence="1">
    <location>
        <begin position="107"/>
        <end position="133"/>
    </location>
</feature>
<dbReference type="Pfam" id="PF10688">
    <property type="entry name" value="Imp-YgjV"/>
    <property type="match status" value="1"/>
</dbReference>
<feature type="transmembrane region" description="Helical" evidence="1">
    <location>
        <begin position="169"/>
        <end position="185"/>
    </location>
</feature>
<dbReference type="InterPro" id="IPR026267">
    <property type="entry name" value="YgjV"/>
</dbReference>
<dbReference type="PIRSF" id="PIRSF011443">
    <property type="entry name" value="YgjV"/>
    <property type="match status" value="1"/>
</dbReference>
<dbReference type="EMBL" id="CP000444">
    <property type="protein sequence ID" value="ABI43740.1"/>
    <property type="molecule type" value="Genomic_DNA"/>
</dbReference>
<protein>
    <recommendedName>
        <fullName evidence="3">YgjV family protein</fullName>
    </recommendedName>
</protein>
<dbReference type="InterPro" id="IPR019629">
    <property type="entry name" value="Uncharacterised_HI1736/YgjV"/>
</dbReference>
<evidence type="ECO:0000313" key="2">
    <source>
        <dbReference type="EMBL" id="ABI43740.1"/>
    </source>
</evidence>
<keyword evidence="1" id="KW-1133">Transmembrane helix</keyword>
<keyword evidence="1" id="KW-0812">Transmembrane</keyword>
<accession>Q0HT15</accession>
<sequence length="196" mass="21729">MLLGYQSESLRNVSAYVIGRYRTLKEPILSAFTLSQLLVAIAIVFDLISFQFKARERIVACLFVSGILISIHFCLLAQWTAAGLMGIASVRYLTSIFTTSKKAMWGFSGAAVLMSGLTYNGLVSVISCIGTLFQTRAAFCQTDKNLRLLMIVGTSFWLCHNILVGSPVAVLMELLFIGSNLVGYYRHYFRGQLRLS</sequence>
<name>Q0HT15_SHESR</name>
<feature type="transmembrane region" description="Helical" evidence="1">
    <location>
        <begin position="145"/>
        <end position="163"/>
    </location>
</feature>
<gene>
    <name evidence="2" type="ordered locus">Shewmr7_2755</name>
</gene>
<feature type="transmembrane region" description="Helical" evidence="1">
    <location>
        <begin position="28"/>
        <end position="48"/>
    </location>
</feature>
<reference evidence="2" key="1">
    <citation type="submission" date="2006-08" db="EMBL/GenBank/DDBJ databases">
        <title>Complete sequence of Chromosome1 of Shewanella sp. MR-7.</title>
        <authorList>
            <consortium name="US DOE Joint Genome Institute"/>
            <person name="Copeland A."/>
            <person name="Lucas S."/>
            <person name="Lapidus A."/>
            <person name="Barry K."/>
            <person name="Detter J.C."/>
            <person name="Glavina del Rio T."/>
            <person name="Hammon N."/>
            <person name="Israni S."/>
            <person name="Dalin E."/>
            <person name="Tice H."/>
            <person name="Pitluck S."/>
            <person name="Kiss H."/>
            <person name="Brettin T."/>
            <person name="Bruce D."/>
            <person name="Han C."/>
            <person name="Tapia R."/>
            <person name="Gilna P."/>
            <person name="Schmutz J."/>
            <person name="Larimer F."/>
            <person name="Land M."/>
            <person name="Hauser L."/>
            <person name="Kyrpides N."/>
            <person name="Mikhailova N."/>
            <person name="Nealson K."/>
            <person name="Konstantinidis K."/>
            <person name="Klappenbach J."/>
            <person name="Tiedje J."/>
            <person name="Richardson P."/>
        </authorList>
    </citation>
    <scope>NUCLEOTIDE SEQUENCE</scope>
    <source>
        <strain evidence="2">MR-7</strain>
    </source>
</reference>
<organism evidence="2">
    <name type="scientific">Shewanella sp. (strain MR-7)</name>
    <dbReference type="NCBI Taxonomy" id="60481"/>
    <lineage>
        <taxon>Bacteria</taxon>
        <taxon>Pseudomonadati</taxon>
        <taxon>Pseudomonadota</taxon>
        <taxon>Gammaproteobacteria</taxon>
        <taxon>Alteromonadales</taxon>
        <taxon>Shewanellaceae</taxon>
        <taxon>Shewanella</taxon>
    </lineage>
</organism>
<evidence type="ECO:0000256" key="1">
    <source>
        <dbReference type="SAM" id="Phobius"/>
    </source>
</evidence>